<comment type="caution">
    <text evidence="8">The sequence shown here is derived from an EMBL/GenBank/DDBJ whole genome shotgun (WGS) entry which is preliminary data.</text>
</comment>
<evidence type="ECO:0000313" key="8">
    <source>
        <dbReference type="EMBL" id="NYT74113.1"/>
    </source>
</evidence>
<evidence type="ECO:0000313" key="9">
    <source>
        <dbReference type="Proteomes" id="UP000520876"/>
    </source>
</evidence>
<protein>
    <submittedName>
        <fullName evidence="8">L-alanine exporter AlaE</fullName>
    </submittedName>
</protein>
<organism evidence="8 9">
    <name type="scientific">Vreelandella sedimenti</name>
    <dbReference type="NCBI Taxonomy" id="2729618"/>
    <lineage>
        <taxon>Bacteria</taxon>
        <taxon>Pseudomonadati</taxon>
        <taxon>Pseudomonadota</taxon>
        <taxon>Gammaproteobacteria</taxon>
        <taxon>Oceanospirillales</taxon>
        <taxon>Halomonadaceae</taxon>
        <taxon>Vreelandella</taxon>
    </lineage>
</organism>
<proteinExistence type="predicted"/>
<reference evidence="8 9" key="1">
    <citation type="submission" date="2020-07" db="EMBL/GenBank/DDBJ databases">
        <title>Halomonas sp. QX-2 draft genome sequence.</title>
        <authorList>
            <person name="Qiu X."/>
        </authorList>
    </citation>
    <scope>NUCLEOTIDE SEQUENCE [LARGE SCALE GENOMIC DNA]</scope>
    <source>
        <strain evidence="8 9">QX-2</strain>
    </source>
</reference>
<evidence type="ECO:0000256" key="6">
    <source>
        <dbReference type="ARBA" id="ARBA00022989"/>
    </source>
</evidence>
<keyword evidence="4" id="KW-0812">Transmembrane</keyword>
<keyword evidence="1" id="KW-0813">Transport</keyword>
<evidence type="ECO:0000256" key="7">
    <source>
        <dbReference type="ARBA" id="ARBA00023136"/>
    </source>
</evidence>
<accession>A0A7Z0N9F0</accession>
<name>A0A7Z0N9F0_9GAMM</name>
<keyword evidence="7" id="KW-0472">Membrane</keyword>
<evidence type="ECO:0000256" key="3">
    <source>
        <dbReference type="ARBA" id="ARBA00022519"/>
    </source>
</evidence>
<keyword evidence="9" id="KW-1185">Reference proteome</keyword>
<dbReference type="RefSeq" id="WP_180094225.1">
    <property type="nucleotide sequence ID" value="NZ_CAXAZJ010000021.1"/>
</dbReference>
<dbReference type="InterPro" id="IPR010574">
    <property type="entry name" value="Ala_export_AlaE"/>
</dbReference>
<dbReference type="GO" id="GO:0016020">
    <property type="term" value="C:membrane"/>
    <property type="evidence" value="ECO:0007669"/>
    <property type="project" value="InterPro"/>
</dbReference>
<sequence>MAFQAPRCGHEAGELKSAVIDIFANFSFQITLYLVLLYINSATIEQALKAGGSIVIFLIISDRPYGIFLNGCRKLFGVDSN</sequence>
<dbReference type="EMBL" id="JACCGK010000015">
    <property type="protein sequence ID" value="NYT74113.1"/>
    <property type="molecule type" value="Genomic_DNA"/>
</dbReference>
<evidence type="ECO:0000256" key="2">
    <source>
        <dbReference type="ARBA" id="ARBA00022475"/>
    </source>
</evidence>
<keyword evidence="2" id="KW-1003">Cell membrane</keyword>
<dbReference type="GO" id="GO:0034639">
    <property type="term" value="F:L-amino acid efflux transmembrane transporter activity"/>
    <property type="evidence" value="ECO:0007669"/>
    <property type="project" value="InterPro"/>
</dbReference>
<keyword evidence="6" id="KW-1133">Transmembrane helix</keyword>
<keyword evidence="5" id="KW-0029">Amino-acid transport</keyword>
<evidence type="ECO:0000256" key="1">
    <source>
        <dbReference type="ARBA" id="ARBA00022448"/>
    </source>
</evidence>
<dbReference type="Proteomes" id="UP000520876">
    <property type="component" value="Unassembled WGS sequence"/>
</dbReference>
<evidence type="ECO:0000256" key="5">
    <source>
        <dbReference type="ARBA" id="ARBA00022970"/>
    </source>
</evidence>
<keyword evidence="3" id="KW-0997">Cell inner membrane</keyword>
<dbReference type="Pfam" id="PF06610">
    <property type="entry name" value="AlaE"/>
    <property type="match status" value="1"/>
</dbReference>
<evidence type="ECO:0000256" key="4">
    <source>
        <dbReference type="ARBA" id="ARBA00022692"/>
    </source>
</evidence>
<gene>
    <name evidence="8" type="primary">alaE</name>
    <name evidence="8" type="ORF">HZU72_17015</name>
</gene>
<dbReference type="AlphaFoldDB" id="A0A7Z0N9F0"/>